<keyword evidence="1" id="KW-0812">Transmembrane</keyword>
<proteinExistence type="predicted"/>
<sequence>MKAEKGRQTLTVSVRNDGPAAMPGLPGWELARGILWFGMPEGVEVTSLPQFCGHETGPGDVLPRGGDGCRLRETIGVGATASFAIEVEVATIDLAARGRVVAGLDEDLKPVPAFDHETRDNVADIRIDGSPQGMPNTGTPVWGTGFTGAGLVALGFGALWLGRRRPTVA</sequence>
<reference evidence="2 3" key="1">
    <citation type="submission" date="2020-08" db="EMBL/GenBank/DDBJ databases">
        <title>Genomic Encyclopedia of Type Strains, Phase IV (KMG-IV): sequencing the most valuable type-strain genomes for metagenomic binning, comparative biology and taxonomic classification.</title>
        <authorList>
            <person name="Goeker M."/>
        </authorList>
    </citation>
    <scope>NUCLEOTIDE SEQUENCE [LARGE SCALE GENOMIC DNA]</scope>
    <source>
        <strain evidence="2 3">YIM 65646</strain>
    </source>
</reference>
<evidence type="ECO:0000313" key="3">
    <source>
        <dbReference type="Proteomes" id="UP000548476"/>
    </source>
</evidence>
<organism evidence="2 3">
    <name type="scientific">Phytomonospora endophytica</name>
    <dbReference type="NCBI Taxonomy" id="714109"/>
    <lineage>
        <taxon>Bacteria</taxon>
        <taxon>Bacillati</taxon>
        <taxon>Actinomycetota</taxon>
        <taxon>Actinomycetes</taxon>
        <taxon>Micromonosporales</taxon>
        <taxon>Micromonosporaceae</taxon>
        <taxon>Phytomonospora</taxon>
    </lineage>
</organism>
<keyword evidence="1" id="KW-1133">Transmembrane helix</keyword>
<keyword evidence="1" id="KW-0472">Membrane</keyword>
<dbReference type="Proteomes" id="UP000548476">
    <property type="component" value="Unassembled WGS sequence"/>
</dbReference>
<comment type="caution">
    <text evidence="2">The sequence shown here is derived from an EMBL/GenBank/DDBJ whole genome shotgun (WGS) entry which is preliminary data.</text>
</comment>
<dbReference type="RefSeq" id="WP_184791886.1">
    <property type="nucleotide sequence ID" value="NZ_BONT01000055.1"/>
</dbReference>
<gene>
    <name evidence="2" type="ORF">HNR73_006829</name>
</gene>
<accession>A0A841G4A2</accession>
<keyword evidence="3" id="KW-1185">Reference proteome</keyword>
<feature type="transmembrane region" description="Helical" evidence="1">
    <location>
        <begin position="141"/>
        <end position="161"/>
    </location>
</feature>
<evidence type="ECO:0008006" key="4">
    <source>
        <dbReference type="Google" id="ProtNLM"/>
    </source>
</evidence>
<dbReference type="EMBL" id="JACHGT010000019">
    <property type="protein sequence ID" value="MBB6038940.1"/>
    <property type="molecule type" value="Genomic_DNA"/>
</dbReference>
<dbReference type="AlphaFoldDB" id="A0A841G4A2"/>
<evidence type="ECO:0000256" key="1">
    <source>
        <dbReference type="SAM" id="Phobius"/>
    </source>
</evidence>
<name>A0A841G4A2_9ACTN</name>
<evidence type="ECO:0000313" key="2">
    <source>
        <dbReference type="EMBL" id="MBB6038940.1"/>
    </source>
</evidence>
<protein>
    <recommendedName>
        <fullName evidence="4">LPXTG cell wall anchor domain-containing protein</fullName>
    </recommendedName>
</protein>